<evidence type="ECO:0008006" key="5">
    <source>
        <dbReference type="Google" id="ProtNLM"/>
    </source>
</evidence>
<dbReference type="InterPro" id="IPR000408">
    <property type="entry name" value="Reg_chr_condens"/>
</dbReference>
<dbReference type="Gene3D" id="2.130.10.30">
    <property type="entry name" value="Regulator of chromosome condensation 1/beta-lactamase-inhibitor protein II"/>
    <property type="match status" value="2"/>
</dbReference>
<accession>A0A6A5C749</accession>
<keyword evidence="4" id="KW-1185">Reference proteome</keyword>
<dbReference type="OMA" id="TIACCET"/>
<dbReference type="PROSITE" id="PS50012">
    <property type="entry name" value="RCC1_3"/>
    <property type="match status" value="3"/>
</dbReference>
<dbReference type="EMBL" id="VFQX01000009">
    <property type="protein sequence ID" value="KAF0982324.1"/>
    <property type="molecule type" value="Genomic_DNA"/>
</dbReference>
<evidence type="ECO:0000313" key="4">
    <source>
        <dbReference type="Proteomes" id="UP000444721"/>
    </source>
</evidence>
<sequence>MGNVSYRKPSQNNLSEEELREFYKLNTRLDVNRSLFSIGHNSKGQLGLGEVSNCRNIARPFPVINPKGSGALNKPIKIVSCGAYYVMIVTVDNEIYACGENSYSQIGVPSKQCAYTCSLVPIELNFEFPKQVKVKDVKCGQAFTYIVIEYLGDQLLFGCGRNVDGQLSLPKQISIDHPQIVDGMLGKNIKFLECGYAHAVAVTTDNKIYTTGDNRYRQCGHSSPDNIFQFKELVLTNIENQKITAIACGYYHTVIVVNDRTVYAFGMNRCYQFGNNLEDGPHLCTEIFKAPQNQYIFKVASGPRYIITITSRGEIYYAGNGITSHNFERLTEVEKYINNKSAVTKISNIACGESHSVIVCEGRRVFVRGDNTYGQLGIDKPYTEIEELKLEQYGLMTSSKSTITCVDAGDYFTFFGVSNALHGHQMYSTLKKEDHPLCDVVIGFHC</sequence>
<feature type="repeat" description="RCC1" evidence="2">
    <location>
        <begin position="206"/>
        <end position="259"/>
    </location>
</feature>
<organism evidence="3 4">
    <name type="scientific">Naegleria fowleri</name>
    <name type="common">Brain eating amoeba</name>
    <dbReference type="NCBI Taxonomy" id="5763"/>
    <lineage>
        <taxon>Eukaryota</taxon>
        <taxon>Discoba</taxon>
        <taxon>Heterolobosea</taxon>
        <taxon>Tetramitia</taxon>
        <taxon>Eutetramitia</taxon>
        <taxon>Vahlkampfiidae</taxon>
        <taxon>Naegleria</taxon>
    </lineage>
</organism>
<reference evidence="3 4" key="1">
    <citation type="journal article" date="2019" name="Sci. Rep.">
        <title>Nanopore sequencing improves the draft genome of the human pathogenic amoeba Naegleria fowleri.</title>
        <authorList>
            <person name="Liechti N."/>
            <person name="Schurch N."/>
            <person name="Bruggmann R."/>
            <person name="Wittwer M."/>
        </authorList>
    </citation>
    <scope>NUCLEOTIDE SEQUENCE [LARGE SCALE GENOMIC DNA]</scope>
    <source>
        <strain evidence="3 4">ATCC 30894</strain>
    </source>
</reference>
<feature type="repeat" description="RCC1" evidence="2">
    <location>
        <begin position="33"/>
        <end position="92"/>
    </location>
</feature>
<comment type="caution">
    <text evidence="3">The sequence shown here is derived from an EMBL/GenBank/DDBJ whole genome shotgun (WGS) entry which is preliminary data.</text>
</comment>
<protein>
    <recommendedName>
        <fullName evidence="5">Regulator of chromosome condensation</fullName>
    </recommendedName>
</protein>
<name>A0A6A5C749_NAEFO</name>
<dbReference type="AlphaFoldDB" id="A0A6A5C749"/>
<dbReference type="InterPro" id="IPR009091">
    <property type="entry name" value="RCC1/BLIP-II"/>
</dbReference>
<evidence type="ECO:0000256" key="2">
    <source>
        <dbReference type="PROSITE-ProRule" id="PRU00235"/>
    </source>
</evidence>
<dbReference type="Pfam" id="PF00415">
    <property type="entry name" value="RCC1"/>
    <property type="match status" value="2"/>
</dbReference>
<dbReference type="Proteomes" id="UP000444721">
    <property type="component" value="Unassembled WGS sequence"/>
</dbReference>
<evidence type="ECO:0000313" key="3">
    <source>
        <dbReference type="EMBL" id="KAF0982324.1"/>
    </source>
</evidence>
<feature type="repeat" description="RCC1" evidence="2">
    <location>
        <begin position="152"/>
        <end position="205"/>
    </location>
</feature>
<evidence type="ECO:0000256" key="1">
    <source>
        <dbReference type="ARBA" id="ARBA00022737"/>
    </source>
</evidence>
<dbReference type="RefSeq" id="XP_044567037.1">
    <property type="nucleotide sequence ID" value="XM_044701642.1"/>
</dbReference>
<keyword evidence="1" id="KW-0677">Repeat</keyword>
<proteinExistence type="predicted"/>
<dbReference type="Pfam" id="PF13540">
    <property type="entry name" value="RCC1_2"/>
    <property type="match status" value="3"/>
</dbReference>
<dbReference type="VEuPathDB" id="AmoebaDB:NF0094780"/>
<dbReference type="OrthoDB" id="8068875at2759"/>
<dbReference type="VEuPathDB" id="AmoebaDB:FDP41_011254"/>
<dbReference type="PRINTS" id="PR00633">
    <property type="entry name" value="RCCNDNSATION"/>
</dbReference>
<dbReference type="GeneID" id="68118469"/>
<dbReference type="PANTHER" id="PTHR22872">
    <property type="entry name" value="BTK-BINDING PROTEIN-RELATED"/>
    <property type="match status" value="1"/>
</dbReference>
<dbReference type="InterPro" id="IPR051625">
    <property type="entry name" value="Signaling_Regulatory_Domain"/>
</dbReference>
<dbReference type="VEuPathDB" id="AmoebaDB:NfTy_020400"/>
<dbReference type="SUPFAM" id="SSF50985">
    <property type="entry name" value="RCC1/BLIP-II"/>
    <property type="match status" value="2"/>
</dbReference>
<gene>
    <name evidence="3" type="ORF">FDP41_011254</name>
</gene>